<evidence type="ECO:0000256" key="5">
    <source>
        <dbReference type="ARBA" id="ARBA00022989"/>
    </source>
</evidence>
<feature type="transmembrane region" description="Helical" evidence="8">
    <location>
        <begin position="130"/>
        <end position="152"/>
    </location>
</feature>
<proteinExistence type="predicted"/>
<feature type="transmembrane region" description="Helical" evidence="8">
    <location>
        <begin position="519"/>
        <end position="543"/>
    </location>
</feature>
<dbReference type="PANTHER" id="PTHR43652:SF2">
    <property type="entry name" value="BASIC AMINO ACID ANTIPORTER YFCC-RELATED"/>
    <property type="match status" value="1"/>
</dbReference>
<feature type="transmembrane region" description="Helical" evidence="8">
    <location>
        <begin position="442"/>
        <end position="469"/>
    </location>
</feature>
<name>A0A7Z0TY08_9GAMM</name>
<keyword evidence="11" id="KW-1185">Reference proteome</keyword>
<evidence type="ECO:0000313" key="10">
    <source>
        <dbReference type="EMBL" id="NYZ61882.1"/>
    </source>
</evidence>
<evidence type="ECO:0000256" key="6">
    <source>
        <dbReference type="ARBA" id="ARBA00023136"/>
    </source>
</evidence>
<keyword evidence="4" id="KW-0677">Repeat</keyword>
<dbReference type="PROSITE" id="PS51202">
    <property type="entry name" value="RCK_C"/>
    <property type="match status" value="2"/>
</dbReference>
<feature type="transmembrane region" description="Helical" evidence="8">
    <location>
        <begin position="91"/>
        <end position="118"/>
    </location>
</feature>
<dbReference type="InterPro" id="IPR051679">
    <property type="entry name" value="DASS-Related_Transporters"/>
</dbReference>
<accession>A0A7Z0TY08</accession>
<keyword evidence="2" id="KW-0813">Transport</keyword>
<evidence type="ECO:0000256" key="2">
    <source>
        <dbReference type="ARBA" id="ARBA00022448"/>
    </source>
</evidence>
<keyword evidence="3 8" id="KW-0812">Transmembrane</keyword>
<feature type="transmembrane region" description="Helical" evidence="8">
    <location>
        <begin position="549"/>
        <end position="567"/>
    </location>
</feature>
<feature type="compositionally biased region" description="Low complexity" evidence="7">
    <location>
        <begin position="321"/>
        <end position="331"/>
    </location>
</feature>
<dbReference type="InterPro" id="IPR006037">
    <property type="entry name" value="RCK_C"/>
</dbReference>
<feature type="transmembrane region" description="Helical" evidence="8">
    <location>
        <begin position="489"/>
        <end position="507"/>
    </location>
</feature>
<reference evidence="10 11" key="1">
    <citation type="submission" date="2020-07" db="EMBL/GenBank/DDBJ databases">
        <title>isolation of Luteimonas sp. SJ-16.</title>
        <authorList>
            <person name="Huang X.-X."/>
            <person name="Xu L."/>
            <person name="Sun J.-Q."/>
        </authorList>
    </citation>
    <scope>NUCLEOTIDE SEQUENCE [LARGE SCALE GENOMIC DNA]</scope>
    <source>
        <strain evidence="10 11">SJ-16</strain>
    </source>
</reference>
<protein>
    <submittedName>
        <fullName evidence="10">SLC13 family permease</fullName>
    </submittedName>
</protein>
<dbReference type="GO" id="GO:0005886">
    <property type="term" value="C:plasma membrane"/>
    <property type="evidence" value="ECO:0007669"/>
    <property type="project" value="TreeGrafter"/>
</dbReference>
<feature type="transmembrane region" description="Helical" evidence="8">
    <location>
        <begin position="172"/>
        <end position="194"/>
    </location>
</feature>
<keyword evidence="5 8" id="KW-1133">Transmembrane helix</keyword>
<sequence>MQIDQILILLILAGTVGMFLWGRWRHDMVAGASLLACVLAGLVGADQAFAGFGHPAVITVACVLVLSRGLQTSGAVDALTRAVLPGKAGPMLSIAALTGLAALLSAFMNNVGALALLMPVAIQIARKQELAPGQVLMPLAFGSILGGMTTLIGTPPNLIVAGFRAQAGGAPFAMFDYTPVGATVAVAGVLLLVLGGWKLVPVRREAAVEGFDPGAYLTELRVPEGARAVGKSVREIEAMLDEYDAQVIGMVQAEFRVHAPNPTRKVRAGDVLVVEVDADVLNEVLSRLGAKLEEDVREAAVEDDADAPAQADDAQGRRRANAAPATPASDTGDGEGEDDERADAARTPHADIVLQEIAVLPGSSLAGRSSSDLGLRTRYSINVLAISRAGNRSRSRLRSQPFQDGDLLLVQGTQAAISGFASEFGGVPLAERALRIPDRRKAIISSAILLGAIVATAVGLVPVAVAFAIGVIMSMVLRTVPPREVYNAIDWPVVVLLAALIPVAGAMESTGTAALIARVLIETVGQGQPVVGLALILVVTMTLSDLMNNAATAAVMCPIAIGAAGTLGVSADPYLMAVAVGASCAFLTPIGHQNNTLILGPGGFRFGDYWRLGLPVQALVLVVSLPMLLLVWPL</sequence>
<feature type="domain" description="RCK C-terminal" evidence="9">
    <location>
        <begin position="342"/>
        <end position="426"/>
    </location>
</feature>
<evidence type="ECO:0000256" key="3">
    <source>
        <dbReference type="ARBA" id="ARBA00022692"/>
    </source>
</evidence>
<dbReference type="Pfam" id="PF03600">
    <property type="entry name" value="CitMHS"/>
    <property type="match status" value="1"/>
</dbReference>
<evidence type="ECO:0000259" key="9">
    <source>
        <dbReference type="PROSITE" id="PS51202"/>
    </source>
</evidence>
<evidence type="ECO:0000256" key="4">
    <source>
        <dbReference type="ARBA" id="ARBA00022737"/>
    </source>
</evidence>
<keyword evidence="6 8" id="KW-0472">Membrane</keyword>
<feature type="transmembrane region" description="Helical" evidence="8">
    <location>
        <begin position="7"/>
        <end position="22"/>
    </location>
</feature>
<feature type="transmembrane region" description="Helical" evidence="8">
    <location>
        <begin position="612"/>
        <end position="632"/>
    </location>
</feature>
<evidence type="ECO:0000313" key="11">
    <source>
        <dbReference type="Proteomes" id="UP000589896"/>
    </source>
</evidence>
<dbReference type="EMBL" id="JACCJZ010000010">
    <property type="protein sequence ID" value="NYZ61882.1"/>
    <property type="molecule type" value="Genomic_DNA"/>
</dbReference>
<dbReference type="AlphaFoldDB" id="A0A7Z0TY08"/>
<evidence type="ECO:0000256" key="8">
    <source>
        <dbReference type="SAM" id="Phobius"/>
    </source>
</evidence>
<feature type="compositionally biased region" description="Acidic residues" evidence="7">
    <location>
        <begin position="332"/>
        <end position="341"/>
    </location>
</feature>
<dbReference type="RefSeq" id="WP_180543946.1">
    <property type="nucleotide sequence ID" value="NZ_JACCJZ010000010.1"/>
</dbReference>
<organism evidence="10 11">
    <name type="scientific">Luteimonas deserti</name>
    <dbReference type="NCBI Taxonomy" id="2752306"/>
    <lineage>
        <taxon>Bacteria</taxon>
        <taxon>Pseudomonadati</taxon>
        <taxon>Pseudomonadota</taxon>
        <taxon>Gammaproteobacteria</taxon>
        <taxon>Lysobacterales</taxon>
        <taxon>Lysobacteraceae</taxon>
        <taxon>Luteimonas</taxon>
    </lineage>
</organism>
<dbReference type="GO" id="GO:0006813">
    <property type="term" value="P:potassium ion transport"/>
    <property type="evidence" value="ECO:0007669"/>
    <property type="project" value="InterPro"/>
</dbReference>
<feature type="transmembrane region" description="Helical" evidence="8">
    <location>
        <begin position="574"/>
        <end position="592"/>
    </location>
</feature>
<dbReference type="InterPro" id="IPR004680">
    <property type="entry name" value="Cit_transptr-like_dom"/>
</dbReference>
<feature type="region of interest" description="Disordered" evidence="7">
    <location>
        <begin position="299"/>
        <end position="344"/>
    </location>
</feature>
<dbReference type="Pfam" id="PF02080">
    <property type="entry name" value="TrkA_C"/>
    <property type="match status" value="2"/>
</dbReference>
<dbReference type="InterPro" id="IPR036721">
    <property type="entry name" value="RCK_C_sf"/>
</dbReference>
<gene>
    <name evidence="10" type="ORF">H0E82_03755</name>
</gene>
<feature type="domain" description="RCK C-terminal" evidence="9">
    <location>
        <begin position="204"/>
        <end position="290"/>
    </location>
</feature>
<comment type="subcellular location">
    <subcellularLocation>
        <location evidence="1">Membrane</location>
        <topology evidence="1">Multi-pass membrane protein</topology>
    </subcellularLocation>
</comment>
<evidence type="ECO:0000256" key="1">
    <source>
        <dbReference type="ARBA" id="ARBA00004141"/>
    </source>
</evidence>
<evidence type="ECO:0000256" key="7">
    <source>
        <dbReference type="SAM" id="MobiDB-lite"/>
    </source>
</evidence>
<dbReference type="GO" id="GO:0008324">
    <property type="term" value="F:monoatomic cation transmembrane transporter activity"/>
    <property type="evidence" value="ECO:0007669"/>
    <property type="project" value="InterPro"/>
</dbReference>
<dbReference type="Proteomes" id="UP000589896">
    <property type="component" value="Unassembled WGS sequence"/>
</dbReference>
<feature type="transmembrane region" description="Helical" evidence="8">
    <location>
        <begin position="28"/>
        <end position="45"/>
    </location>
</feature>
<comment type="caution">
    <text evidence="10">The sequence shown here is derived from an EMBL/GenBank/DDBJ whole genome shotgun (WGS) entry which is preliminary data.</text>
</comment>
<dbReference type="PANTHER" id="PTHR43652">
    <property type="entry name" value="BASIC AMINO ACID ANTIPORTER YFCC-RELATED"/>
    <property type="match status" value="1"/>
</dbReference>
<dbReference type="Gene3D" id="3.30.70.1450">
    <property type="entry name" value="Regulator of K+ conductance, C-terminal domain"/>
    <property type="match status" value="2"/>
</dbReference>
<dbReference type="SUPFAM" id="SSF116726">
    <property type="entry name" value="TrkA C-terminal domain-like"/>
    <property type="match status" value="2"/>
</dbReference>